<sequence>MHEAGVARWQCERHPGGHQHPLPRCDDGIDTGHQVRPGVEIVGVGREGKVGVEPEQRHLGRHRVRPYPRPLTVIRHSRGVTPPTTVHRERLTAAVSWWAAAAIFAVIIGWLLWVAATPAIALVAAAGSLVVAGALVAFYGSVRIEADSHGLRAGRAFLDTAHIGSVEPLEAAAWREAIGPEGDVRAFTLLRPYVRTGVRVAVEDPDDPTPFWLVSTRFPASVARALRPTP</sequence>
<keyword evidence="1" id="KW-0472">Membrane</keyword>
<proteinExistence type="predicted"/>
<dbReference type="Pfam" id="PF11292">
    <property type="entry name" value="DUF3093"/>
    <property type="match status" value="1"/>
</dbReference>
<dbReference type="Proteomes" id="UP000316988">
    <property type="component" value="Unassembled WGS sequence"/>
</dbReference>
<dbReference type="OrthoDB" id="3217020at2"/>
<keyword evidence="3" id="KW-1185">Reference proteome</keyword>
<accession>A0A554SG17</accession>
<keyword evidence="1" id="KW-0812">Transmembrane</keyword>
<feature type="transmembrane region" description="Helical" evidence="1">
    <location>
        <begin position="119"/>
        <end position="142"/>
    </location>
</feature>
<dbReference type="EMBL" id="VLNT01000003">
    <property type="protein sequence ID" value="TSD65292.1"/>
    <property type="molecule type" value="Genomic_DNA"/>
</dbReference>
<protein>
    <submittedName>
        <fullName evidence="2">DUF3093 domain-containing protein</fullName>
    </submittedName>
</protein>
<gene>
    <name evidence="2" type="ORF">FNM00_06220</name>
</gene>
<evidence type="ECO:0000313" key="2">
    <source>
        <dbReference type="EMBL" id="TSD65292.1"/>
    </source>
</evidence>
<dbReference type="AlphaFoldDB" id="A0A554SG17"/>
<feature type="transmembrane region" description="Helical" evidence="1">
    <location>
        <begin position="95"/>
        <end position="113"/>
    </location>
</feature>
<dbReference type="InterPro" id="IPR021443">
    <property type="entry name" value="DUF3093"/>
</dbReference>
<evidence type="ECO:0000256" key="1">
    <source>
        <dbReference type="SAM" id="Phobius"/>
    </source>
</evidence>
<name>A0A554SG17_9ACTN</name>
<keyword evidence="1" id="KW-1133">Transmembrane helix</keyword>
<comment type="caution">
    <text evidence="2">The sequence shown here is derived from an EMBL/GenBank/DDBJ whole genome shotgun (WGS) entry which is preliminary data.</text>
</comment>
<organism evidence="2 3">
    <name type="scientific">Aeromicrobium piscarium</name>
    <dbReference type="NCBI Taxonomy" id="2590901"/>
    <lineage>
        <taxon>Bacteria</taxon>
        <taxon>Bacillati</taxon>
        <taxon>Actinomycetota</taxon>
        <taxon>Actinomycetes</taxon>
        <taxon>Propionibacteriales</taxon>
        <taxon>Nocardioidaceae</taxon>
        <taxon>Aeromicrobium</taxon>
    </lineage>
</organism>
<evidence type="ECO:0000313" key="3">
    <source>
        <dbReference type="Proteomes" id="UP000316988"/>
    </source>
</evidence>
<reference evidence="2 3" key="1">
    <citation type="submission" date="2019-07" db="EMBL/GenBank/DDBJ databases">
        <authorList>
            <person name="Zhao L.H."/>
        </authorList>
    </citation>
    <scope>NUCLEOTIDE SEQUENCE [LARGE SCALE GENOMIC DNA]</scope>
    <source>
        <strain evidence="2 3">Co35</strain>
    </source>
</reference>